<evidence type="ECO:0000313" key="3">
    <source>
        <dbReference type="Proteomes" id="UP001519344"/>
    </source>
</evidence>
<keyword evidence="1" id="KW-0472">Membrane</keyword>
<organism evidence="2 3">
    <name type="scientific">Paenibacillus aceris</name>
    <dbReference type="NCBI Taxonomy" id="869555"/>
    <lineage>
        <taxon>Bacteria</taxon>
        <taxon>Bacillati</taxon>
        <taxon>Bacillota</taxon>
        <taxon>Bacilli</taxon>
        <taxon>Bacillales</taxon>
        <taxon>Paenibacillaceae</taxon>
        <taxon>Paenibacillus</taxon>
    </lineage>
</organism>
<protein>
    <recommendedName>
        <fullName evidence="4">Ferric oxidoreductase domain-containing protein</fullName>
    </recommendedName>
</protein>
<evidence type="ECO:0008006" key="4">
    <source>
        <dbReference type="Google" id="ProtNLM"/>
    </source>
</evidence>
<feature type="transmembrane region" description="Helical" evidence="1">
    <location>
        <begin position="106"/>
        <end position="130"/>
    </location>
</feature>
<dbReference type="EMBL" id="JAGGKV010000007">
    <property type="protein sequence ID" value="MBP1963987.1"/>
    <property type="molecule type" value="Genomic_DNA"/>
</dbReference>
<keyword evidence="3" id="KW-1185">Reference proteome</keyword>
<name>A0ABS4HZA2_9BACL</name>
<feature type="transmembrane region" description="Helical" evidence="1">
    <location>
        <begin position="136"/>
        <end position="157"/>
    </location>
</feature>
<dbReference type="Proteomes" id="UP001519344">
    <property type="component" value="Unassembled WGS sequence"/>
</dbReference>
<feature type="transmembrane region" description="Helical" evidence="1">
    <location>
        <begin position="20"/>
        <end position="41"/>
    </location>
</feature>
<proteinExistence type="predicted"/>
<feature type="transmembrane region" description="Helical" evidence="1">
    <location>
        <begin position="66"/>
        <end position="85"/>
    </location>
</feature>
<keyword evidence="1" id="KW-0812">Transmembrane</keyword>
<gene>
    <name evidence="2" type="ORF">J2Z65_003208</name>
</gene>
<evidence type="ECO:0000256" key="1">
    <source>
        <dbReference type="SAM" id="Phobius"/>
    </source>
</evidence>
<reference evidence="2 3" key="1">
    <citation type="submission" date="2021-03" db="EMBL/GenBank/DDBJ databases">
        <title>Genomic Encyclopedia of Type Strains, Phase IV (KMG-IV): sequencing the most valuable type-strain genomes for metagenomic binning, comparative biology and taxonomic classification.</title>
        <authorList>
            <person name="Goeker M."/>
        </authorList>
    </citation>
    <scope>NUCLEOTIDE SEQUENCE [LARGE SCALE GENOMIC DNA]</scope>
    <source>
        <strain evidence="2 3">DSM 24950</strain>
    </source>
</reference>
<keyword evidence="1" id="KW-1133">Transmembrane helix</keyword>
<sequence>MKTSEANNASPTWIPPKERLWVFGAIIVSVLFVLWELWSLIHLPSATVHNRRFEQTFKSFGSNARLALFFVLANYVLVFIVKLRIWEQWSNVKRWIVVLLRFAKRWHTPIAIVAIALILLHTVAVFMYGFKFDFNNISGLLALLVLLPVPVSGLFRYKRLDRKWHLRSGLAFAVLFLIHAFL</sequence>
<feature type="transmembrane region" description="Helical" evidence="1">
    <location>
        <begin position="164"/>
        <end position="181"/>
    </location>
</feature>
<comment type="caution">
    <text evidence="2">The sequence shown here is derived from an EMBL/GenBank/DDBJ whole genome shotgun (WGS) entry which is preliminary data.</text>
</comment>
<dbReference type="RefSeq" id="WP_167054649.1">
    <property type="nucleotide sequence ID" value="NZ_JAAOZR010000007.1"/>
</dbReference>
<evidence type="ECO:0000313" key="2">
    <source>
        <dbReference type="EMBL" id="MBP1963987.1"/>
    </source>
</evidence>
<accession>A0ABS4HZA2</accession>